<protein>
    <recommendedName>
        <fullName evidence="9">Sidoreflexin</fullName>
    </recommendedName>
</protein>
<dbReference type="GeneID" id="92518045"/>
<dbReference type="InterPro" id="IPR004686">
    <property type="entry name" value="Mtc"/>
</dbReference>
<evidence type="ECO:0000313" key="10">
    <source>
        <dbReference type="EMBL" id="KAG5488129.1"/>
    </source>
</evidence>
<keyword evidence="8 9" id="KW-0472">Membrane</keyword>
<keyword evidence="4 9" id="KW-0812">Transmembrane</keyword>
<evidence type="ECO:0000256" key="7">
    <source>
        <dbReference type="ARBA" id="ARBA00023128"/>
    </source>
</evidence>
<dbReference type="Pfam" id="PF03820">
    <property type="entry name" value="SFXNs"/>
    <property type="match status" value="1"/>
</dbReference>
<feature type="transmembrane region" description="Helical" evidence="9">
    <location>
        <begin position="178"/>
        <end position="197"/>
    </location>
</feature>
<comment type="similarity">
    <text evidence="2 9">Belongs to the sideroflexin family.</text>
</comment>
<keyword evidence="7 9" id="KW-0496">Mitochondrion</keyword>
<comment type="caution">
    <text evidence="10">The sequence shown here is derived from an EMBL/GenBank/DDBJ whole genome shotgun (WGS) entry which is preliminary data.</text>
</comment>
<dbReference type="GO" id="GO:0006865">
    <property type="term" value="P:amino acid transport"/>
    <property type="evidence" value="ECO:0007669"/>
    <property type="project" value="UniProtKB-KW"/>
</dbReference>
<reference evidence="10 11" key="1">
    <citation type="submission" date="2021-03" db="EMBL/GenBank/DDBJ databases">
        <title>Leishmania (Mundinia) martiniquensis Genome sequencing and assembly.</title>
        <authorList>
            <person name="Almutairi H."/>
            <person name="Gatherer D."/>
        </authorList>
    </citation>
    <scope>NUCLEOTIDE SEQUENCE [LARGE SCALE GENOMIC DNA]</scope>
    <source>
        <strain evidence="10">LSCM1</strain>
    </source>
</reference>
<keyword evidence="6 9" id="KW-1133">Transmembrane helix</keyword>
<dbReference type="OrthoDB" id="6608471at2759"/>
<evidence type="ECO:0000313" key="11">
    <source>
        <dbReference type="Proteomes" id="UP000673552"/>
    </source>
</evidence>
<accession>A0A836H945</accession>
<dbReference type="KEGG" id="lmat:92518045"/>
<evidence type="ECO:0000256" key="2">
    <source>
        <dbReference type="ARBA" id="ARBA00005974"/>
    </source>
</evidence>
<dbReference type="Proteomes" id="UP000673552">
    <property type="component" value="Chromosome 1"/>
</dbReference>
<keyword evidence="5" id="KW-0029">Amino-acid transport</keyword>
<dbReference type="GO" id="GO:0015075">
    <property type="term" value="F:monoatomic ion transmembrane transporter activity"/>
    <property type="evidence" value="ECO:0007669"/>
    <property type="project" value="InterPro"/>
</dbReference>
<organism evidence="10 11">
    <name type="scientific">Leishmania martiniquensis</name>
    <dbReference type="NCBI Taxonomy" id="1580590"/>
    <lineage>
        <taxon>Eukaryota</taxon>
        <taxon>Discoba</taxon>
        <taxon>Euglenozoa</taxon>
        <taxon>Kinetoplastea</taxon>
        <taxon>Metakinetoplastina</taxon>
        <taxon>Trypanosomatida</taxon>
        <taxon>Trypanosomatidae</taxon>
        <taxon>Leishmaniinae</taxon>
        <taxon>Leishmania</taxon>
    </lineage>
</organism>
<feature type="transmembrane region" description="Helical" evidence="9">
    <location>
        <begin position="97"/>
        <end position="121"/>
    </location>
</feature>
<evidence type="ECO:0000256" key="4">
    <source>
        <dbReference type="ARBA" id="ARBA00022692"/>
    </source>
</evidence>
<dbReference type="GO" id="GO:0005743">
    <property type="term" value="C:mitochondrial inner membrane"/>
    <property type="evidence" value="ECO:0007669"/>
    <property type="project" value="TreeGrafter"/>
</dbReference>
<feature type="transmembrane region" description="Helical" evidence="9">
    <location>
        <begin position="147"/>
        <end position="166"/>
    </location>
</feature>
<name>A0A836H945_9TRYP</name>
<dbReference type="EMBL" id="JAFEUZ010000001">
    <property type="protein sequence ID" value="KAG5488129.1"/>
    <property type="molecule type" value="Genomic_DNA"/>
</dbReference>
<comment type="caution">
    <text evidence="9">Lacks conserved residue(s) required for the propagation of feature annotation.</text>
</comment>
<evidence type="ECO:0000256" key="5">
    <source>
        <dbReference type="ARBA" id="ARBA00022970"/>
    </source>
</evidence>
<evidence type="ECO:0000256" key="1">
    <source>
        <dbReference type="ARBA" id="ARBA00004225"/>
    </source>
</evidence>
<dbReference type="NCBIfam" id="TIGR00798">
    <property type="entry name" value="mtc"/>
    <property type="match status" value="1"/>
</dbReference>
<sequence length="326" mass="36259">MAPPTFSMERSKYDMGTFSGRARYWVEAINPMMLLENKRTLQRHQMLLDRWRDGQAGTVPDADLWRARTAVENCVHPTTQEVIPPVFRMSMFLPMNYLVVPFMMLPSTVMSVGRTVAIQWFNQSYNSAVNYANRSSDKQPASEILEAYAAAVIVACGGSLMATMWLKRIPTGTTKATLIRATVPFLAVSSAAVVNLASMRKNEWHKSGSGIRVVDEDGVTRGTSTVAGWDSLKKCSVTRVVWNLPCMLLPTLCAMPLMRVSPLARRNPTCAECPLQMLGLTLGVPPALATYNLQQTIPATKLEPKFQNLKRLDGSPVHTLRYYKGL</sequence>
<comment type="subcellular location">
    <subcellularLocation>
        <location evidence="1 9">Mitochondrion membrane</location>
        <topology evidence="1 9">Multi-pass membrane protein</topology>
    </subcellularLocation>
</comment>
<keyword evidence="11" id="KW-1185">Reference proteome</keyword>
<dbReference type="PANTHER" id="PTHR11153:SF6">
    <property type="entry name" value="SIDEROFLEXIN-5"/>
    <property type="match status" value="1"/>
</dbReference>
<evidence type="ECO:0000256" key="8">
    <source>
        <dbReference type="ARBA" id="ARBA00023136"/>
    </source>
</evidence>
<proteinExistence type="inferred from homology"/>
<keyword evidence="3" id="KW-0813">Transport</keyword>
<dbReference type="AlphaFoldDB" id="A0A836H945"/>
<evidence type="ECO:0000256" key="3">
    <source>
        <dbReference type="ARBA" id="ARBA00022448"/>
    </source>
</evidence>
<dbReference type="GO" id="GO:1990542">
    <property type="term" value="P:mitochondrial transmembrane transport"/>
    <property type="evidence" value="ECO:0007669"/>
    <property type="project" value="TreeGrafter"/>
</dbReference>
<dbReference type="PANTHER" id="PTHR11153">
    <property type="entry name" value="SIDEROFLEXIN"/>
    <property type="match status" value="1"/>
</dbReference>
<gene>
    <name evidence="10" type="ORF">LSCM1_08195</name>
</gene>
<evidence type="ECO:0000256" key="6">
    <source>
        <dbReference type="ARBA" id="ARBA00022989"/>
    </source>
</evidence>
<evidence type="ECO:0000256" key="9">
    <source>
        <dbReference type="RuleBase" id="RU362000"/>
    </source>
</evidence>
<dbReference type="RefSeq" id="XP_067181708.1">
    <property type="nucleotide sequence ID" value="XM_067325533.1"/>
</dbReference>